<dbReference type="SMART" id="SM00028">
    <property type="entry name" value="TPR"/>
    <property type="match status" value="9"/>
</dbReference>
<evidence type="ECO:0000256" key="1">
    <source>
        <dbReference type="ARBA" id="ARBA00022737"/>
    </source>
</evidence>
<sequence length="1030" mass="118289">MAYRALNKLLQSAIAIVLLFLLTPILGWGQKSGTLALQKGDSLAYAAQYDSANFFYKQATRLFNQEKNWDKKVTALYAISSNKTSQGNIDEAEQYLDKARTIAQHYLTKSHIFHTKYLYQKGRIAETKAKYDSALTYYHKASDLANSSSSDKSLEWQIKVLAGTGEVYIAKGKYDLASQKLDRAEALYHQFQLYKPRILSRIYNSHGTAFKNLGQYKKSLEYYIESLEIDRQTLPRHHPELAKSNNNIAIIYFYQSDYQRALDHMKNAVKVLTNFHGENHRLVARGYNNIGIVYSEIGELEKATEYLKKTLRVRKNILGKEHPEIAIGHQNLGAIYYDRGKYEQAINHYKKAQAIHLKHFPEGHPELGNVYANLGQAYNAKGDYKKALDFYHKDLDINLDLLGAEHPFIGDTYAKIGETYAHNNNYTKALSYYERAVSIFVSNYSQEISLGEIALEEVLYPAKLLETLRLKSQAIKQHADKSDEPLSLLDQSLQTYLQAVQLINKLQKSYKREGSKFLLRNRTSELYHQGFQTAFRLYQRTGNTDYKEYAFYFVGQSQSQILLEEMQKDVAQSFANIPDSLIAREAALRTKLTTLQQQLSSSAQNPQQTDSTKRFALEDSLFHLQKALSNHTKTLESSYPKYYRHKYQPLITRASEIQEKFLAPQKTAIQYFFSEEALYAFIITSNDFQLRKLSTDSLLSQKVKAYRNVITETSSASDFSSKSHALYKQLIEPIEDAIEGTKLLIIPDGNLHYLPFESLVSKNKKNNPSKRFHDLPYLVNDYTISYAPSANYIELYHQERPHETSKKLVAFAPVFSEISTDEKRELYPAYKRPLPSLPLSKQEVQRIEELMNSSQGFWPFQKEEETTVLIEDEATERNFKNLPLEDYRYIHLATHAYVSEENPHQSGILFSVNPEHPKDGILHASEIYNLSLNAELVTLSACKTGVGQMVNGEGIISLSRAFQYAGARNLLVSLWNVNDRATSYLMVAFYEQHQDEQSISLALQQAKEKNIAEKRYAHPKYWAPFIFIGQ</sequence>
<dbReference type="PROSITE" id="PS50005">
    <property type="entry name" value="TPR"/>
    <property type="match status" value="5"/>
</dbReference>
<dbReference type="PANTHER" id="PTHR45641:SF1">
    <property type="entry name" value="AAA+ ATPASE DOMAIN-CONTAINING PROTEIN"/>
    <property type="match status" value="1"/>
</dbReference>
<dbReference type="Proteomes" id="UP000479132">
    <property type="component" value="Unassembled WGS sequence"/>
</dbReference>
<dbReference type="InterPro" id="IPR024983">
    <property type="entry name" value="CHAT_dom"/>
</dbReference>
<accession>A0A6M1SZK6</accession>
<reference evidence="5 6" key="1">
    <citation type="submission" date="2020-02" db="EMBL/GenBank/DDBJ databases">
        <title>Aliifodinibius halophilus 2W32, complete genome.</title>
        <authorList>
            <person name="Li Y."/>
            <person name="Wu S."/>
        </authorList>
    </citation>
    <scope>NUCLEOTIDE SEQUENCE [LARGE SCALE GENOMIC DNA]</scope>
    <source>
        <strain evidence="5 6">2W32</strain>
    </source>
</reference>
<dbReference type="Pfam" id="PF00515">
    <property type="entry name" value="TPR_1"/>
    <property type="match status" value="1"/>
</dbReference>
<evidence type="ECO:0000256" key="2">
    <source>
        <dbReference type="ARBA" id="ARBA00022803"/>
    </source>
</evidence>
<keyword evidence="6" id="KW-1185">Reference proteome</keyword>
<feature type="repeat" description="TPR" evidence="3">
    <location>
        <begin position="410"/>
        <end position="443"/>
    </location>
</feature>
<dbReference type="Gene3D" id="1.25.40.10">
    <property type="entry name" value="Tetratricopeptide repeat domain"/>
    <property type="match status" value="3"/>
</dbReference>
<dbReference type="InterPro" id="IPR019734">
    <property type="entry name" value="TPR_rpt"/>
</dbReference>
<keyword evidence="2 3" id="KW-0802">TPR repeat</keyword>
<dbReference type="SUPFAM" id="SSF48452">
    <property type="entry name" value="TPR-like"/>
    <property type="match status" value="3"/>
</dbReference>
<dbReference type="Pfam" id="PF12770">
    <property type="entry name" value="CHAT"/>
    <property type="match status" value="1"/>
</dbReference>
<feature type="repeat" description="TPR" evidence="3">
    <location>
        <begin position="200"/>
        <end position="233"/>
    </location>
</feature>
<feature type="domain" description="CHAT" evidence="4">
    <location>
        <begin position="723"/>
        <end position="1030"/>
    </location>
</feature>
<gene>
    <name evidence="5" type="ORF">G3569_01730</name>
</gene>
<evidence type="ECO:0000313" key="5">
    <source>
        <dbReference type="EMBL" id="NGP87059.1"/>
    </source>
</evidence>
<comment type="caution">
    <text evidence="5">The sequence shown here is derived from an EMBL/GenBank/DDBJ whole genome shotgun (WGS) entry which is preliminary data.</text>
</comment>
<dbReference type="Pfam" id="PF13424">
    <property type="entry name" value="TPR_12"/>
    <property type="match status" value="2"/>
</dbReference>
<feature type="repeat" description="TPR" evidence="3">
    <location>
        <begin position="326"/>
        <end position="359"/>
    </location>
</feature>
<feature type="repeat" description="TPR" evidence="3">
    <location>
        <begin position="368"/>
        <end position="401"/>
    </location>
</feature>
<protein>
    <submittedName>
        <fullName evidence="5">CHAT domain-containing protein</fullName>
    </submittedName>
</protein>
<evidence type="ECO:0000313" key="6">
    <source>
        <dbReference type="Proteomes" id="UP000479132"/>
    </source>
</evidence>
<dbReference type="InterPro" id="IPR011990">
    <property type="entry name" value="TPR-like_helical_dom_sf"/>
</dbReference>
<name>A0A6M1SZK6_9BACT</name>
<dbReference type="Pfam" id="PF13181">
    <property type="entry name" value="TPR_8"/>
    <property type="match status" value="1"/>
</dbReference>
<proteinExistence type="predicted"/>
<dbReference type="PANTHER" id="PTHR45641">
    <property type="entry name" value="TETRATRICOPEPTIDE REPEAT PROTEIN (AFU_ORTHOLOGUE AFUA_6G03870)"/>
    <property type="match status" value="1"/>
</dbReference>
<dbReference type="EMBL" id="JAALLS010000002">
    <property type="protein sequence ID" value="NGP87059.1"/>
    <property type="molecule type" value="Genomic_DNA"/>
</dbReference>
<keyword evidence="1" id="KW-0677">Repeat</keyword>
<feature type="repeat" description="TPR" evidence="3">
    <location>
        <begin position="284"/>
        <end position="317"/>
    </location>
</feature>
<dbReference type="AlphaFoldDB" id="A0A6M1SZK6"/>
<dbReference type="PROSITE" id="PS50293">
    <property type="entry name" value="TPR_REGION"/>
    <property type="match status" value="1"/>
</dbReference>
<evidence type="ECO:0000256" key="3">
    <source>
        <dbReference type="PROSITE-ProRule" id="PRU00339"/>
    </source>
</evidence>
<organism evidence="5 6">
    <name type="scientific">Fodinibius halophilus</name>
    <dbReference type="NCBI Taxonomy" id="1736908"/>
    <lineage>
        <taxon>Bacteria</taxon>
        <taxon>Pseudomonadati</taxon>
        <taxon>Balneolota</taxon>
        <taxon>Balneolia</taxon>
        <taxon>Balneolales</taxon>
        <taxon>Balneolaceae</taxon>
        <taxon>Fodinibius</taxon>
    </lineage>
</organism>
<evidence type="ECO:0000259" key="4">
    <source>
        <dbReference type="Pfam" id="PF12770"/>
    </source>
</evidence>